<feature type="transmembrane region" description="Helical" evidence="1">
    <location>
        <begin position="46"/>
        <end position="69"/>
    </location>
</feature>
<keyword evidence="1" id="KW-1133">Transmembrane helix</keyword>
<keyword evidence="1" id="KW-0472">Membrane</keyword>
<sequence length="100" mass="12017">MLSIIQHRFRRPIKASARQTSSSLERKPFDFDVAHHRFTLLAYMRILMPLFIIFAILCATISNIIFYSIPRRYGDRFVYQLMHISRQLRYQHGNNHRGCF</sequence>
<keyword evidence="1" id="KW-0812">Transmembrane</keyword>
<evidence type="ECO:0000313" key="2">
    <source>
        <dbReference type="EMBL" id="CAD9610707.1"/>
    </source>
</evidence>
<evidence type="ECO:0000256" key="1">
    <source>
        <dbReference type="SAM" id="Phobius"/>
    </source>
</evidence>
<dbReference type="EMBL" id="HBGZ01019069">
    <property type="protein sequence ID" value="CAD9610707.1"/>
    <property type="molecule type" value="Transcribed_RNA"/>
</dbReference>
<dbReference type="AlphaFoldDB" id="A0A7S2LMD0"/>
<accession>A0A7S2LMD0</accession>
<proteinExistence type="predicted"/>
<reference evidence="2" key="1">
    <citation type="submission" date="2021-01" db="EMBL/GenBank/DDBJ databases">
        <authorList>
            <person name="Corre E."/>
            <person name="Pelletier E."/>
            <person name="Niang G."/>
            <person name="Scheremetjew M."/>
            <person name="Finn R."/>
            <person name="Kale V."/>
            <person name="Holt S."/>
            <person name="Cochrane G."/>
            <person name="Meng A."/>
            <person name="Brown T."/>
            <person name="Cohen L."/>
        </authorList>
    </citation>
    <scope>NUCLEOTIDE SEQUENCE</scope>
    <source>
        <strain evidence="2">SM1012Den-03</strain>
    </source>
</reference>
<protein>
    <submittedName>
        <fullName evidence="2">Uncharacterized protein</fullName>
    </submittedName>
</protein>
<name>A0A7S2LMD0_9STRA</name>
<organism evidence="2">
    <name type="scientific">Skeletonema marinoi</name>
    <dbReference type="NCBI Taxonomy" id="267567"/>
    <lineage>
        <taxon>Eukaryota</taxon>
        <taxon>Sar</taxon>
        <taxon>Stramenopiles</taxon>
        <taxon>Ochrophyta</taxon>
        <taxon>Bacillariophyta</taxon>
        <taxon>Coscinodiscophyceae</taxon>
        <taxon>Thalassiosirophycidae</taxon>
        <taxon>Thalassiosirales</taxon>
        <taxon>Skeletonemataceae</taxon>
        <taxon>Skeletonema</taxon>
        <taxon>Skeletonema marinoi-dohrnii complex</taxon>
    </lineage>
</organism>
<gene>
    <name evidence="2" type="ORF">SMAR0320_LOCUS13667</name>
</gene>